<protein>
    <submittedName>
        <fullName evidence="8">1-phosphofructokinase family hexose kinase</fullName>
    </submittedName>
</protein>
<dbReference type="PIRSF" id="PIRSF000535">
    <property type="entry name" value="1PFK/6PFK/LacC"/>
    <property type="match status" value="1"/>
</dbReference>
<evidence type="ECO:0000256" key="2">
    <source>
        <dbReference type="ARBA" id="ARBA00022679"/>
    </source>
</evidence>
<evidence type="ECO:0000259" key="7">
    <source>
        <dbReference type="Pfam" id="PF00294"/>
    </source>
</evidence>
<organism evidence="8 9">
    <name type="scientific">Fibrisoma montanum</name>
    <dbReference type="NCBI Taxonomy" id="2305895"/>
    <lineage>
        <taxon>Bacteria</taxon>
        <taxon>Pseudomonadati</taxon>
        <taxon>Bacteroidota</taxon>
        <taxon>Cytophagia</taxon>
        <taxon>Cytophagales</taxon>
        <taxon>Spirosomataceae</taxon>
        <taxon>Fibrisoma</taxon>
    </lineage>
</organism>
<dbReference type="Proteomes" id="UP000283523">
    <property type="component" value="Unassembled WGS sequence"/>
</dbReference>
<proteinExistence type="inferred from homology"/>
<name>A0A418LWK9_9BACT</name>
<dbReference type="GO" id="GO:0005524">
    <property type="term" value="F:ATP binding"/>
    <property type="evidence" value="ECO:0007669"/>
    <property type="project" value="UniProtKB-KW"/>
</dbReference>
<comment type="caution">
    <text evidence="8">The sequence shown here is derived from an EMBL/GenBank/DDBJ whole genome shotgun (WGS) entry which is preliminary data.</text>
</comment>
<dbReference type="GO" id="GO:0003872">
    <property type="term" value="F:6-phosphofructokinase activity"/>
    <property type="evidence" value="ECO:0007669"/>
    <property type="project" value="TreeGrafter"/>
</dbReference>
<dbReference type="OrthoDB" id="9801219at2"/>
<feature type="domain" description="Carbohydrate kinase PfkB" evidence="7">
    <location>
        <begin position="8"/>
        <end position="291"/>
    </location>
</feature>
<evidence type="ECO:0000256" key="4">
    <source>
        <dbReference type="ARBA" id="ARBA00022777"/>
    </source>
</evidence>
<dbReference type="GO" id="GO:0005829">
    <property type="term" value="C:cytosol"/>
    <property type="evidence" value="ECO:0007669"/>
    <property type="project" value="TreeGrafter"/>
</dbReference>
<dbReference type="InterPro" id="IPR011611">
    <property type="entry name" value="PfkB_dom"/>
</dbReference>
<dbReference type="Pfam" id="PF00294">
    <property type="entry name" value="PfkB"/>
    <property type="match status" value="1"/>
</dbReference>
<dbReference type="PROSITE" id="PS00583">
    <property type="entry name" value="PFKB_KINASES_1"/>
    <property type="match status" value="1"/>
</dbReference>
<keyword evidence="5" id="KW-0067">ATP-binding</keyword>
<evidence type="ECO:0000256" key="1">
    <source>
        <dbReference type="ARBA" id="ARBA00010688"/>
    </source>
</evidence>
<sequence length="314" mass="32807">MIVTLTLNPAVDISMTLDRLIPEHKLPCSQPRYDAGGGGINVSKAIHRLGGQSLALFTAGGTTGLNLEGLVEAEGITYQIIGIESITRESYVVTETSTNNQYRFGTPGPVLTPAEAACCLARVETLPAMVDYLVASGSLPPGLPTDFYAEIAHYAKSHNIRLVLDTAGEPLRAALETGVFLIKPNVGELAALLGVDQLEPDQIGEAATALIQAGKCELVAVSLGPRGAMLVSADGQEYVQAPPVRKMSTVGAGDSLVGGLVYALSQGRSSADAIRLGVACGTAATMNAGTELFHAEDAERLLAWINRQQTVEPV</sequence>
<dbReference type="NCBIfam" id="TIGR03168">
    <property type="entry name" value="1-PFK"/>
    <property type="match status" value="1"/>
</dbReference>
<dbReference type="FunFam" id="3.40.1190.20:FF:000001">
    <property type="entry name" value="Phosphofructokinase"/>
    <property type="match status" value="1"/>
</dbReference>
<evidence type="ECO:0000313" key="8">
    <source>
        <dbReference type="EMBL" id="RIV17699.1"/>
    </source>
</evidence>
<dbReference type="EMBL" id="QXED01000016">
    <property type="protein sequence ID" value="RIV17699.1"/>
    <property type="molecule type" value="Genomic_DNA"/>
</dbReference>
<evidence type="ECO:0000313" key="9">
    <source>
        <dbReference type="Proteomes" id="UP000283523"/>
    </source>
</evidence>
<dbReference type="InterPro" id="IPR017583">
    <property type="entry name" value="Tagatose/fructose_Pkinase"/>
</dbReference>
<reference evidence="8 9" key="1">
    <citation type="submission" date="2018-08" db="EMBL/GenBank/DDBJ databases">
        <title>Fibrisoma montanum sp. nov., isolated from Danxia mountain soil.</title>
        <authorList>
            <person name="Huang Y."/>
        </authorList>
    </citation>
    <scope>NUCLEOTIDE SEQUENCE [LARGE SCALE GENOMIC DNA]</scope>
    <source>
        <strain evidence="8 9">HYT19</strain>
    </source>
</reference>
<evidence type="ECO:0000256" key="5">
    <source>
        <dbReference type="ARBA" id="ARBA00022840"/>
    </source>
</evidence>
<keyword evidence="4 8" id="KW-0418">Kinase</keyword>
<dbReference type="AlphaFoldDB" id="A0A418LWK9"/>
<gene>
    <name evidence="8" type="ORF">DYU11_31135</name>
</gene>
<evidence type="ECO:0000256" key="6">
    <source>
        <dbReference type="PIRNR" id="PIRNR000535"/>
    </source>
</evidence>
<dbReference type="InterPro" id="IPR029056">
    <property type="entry name" value="Ribokinase-like"/>
</dbReference>
<evidence type="ECO:0000256" key="3">
    <source>
        <dbReference type="ARBA" id="ARBA00022741"/>
    </source>
</evidence>
<dbReference type="PANTHER" id="PTHR46566:SF2">
    <property type="entry name" value="ATP-DEPENDENT 6-PHOSPHOFRUCTOKINASE ISOZYME 2"/>
    <property type="match status" value="1"/>
</dbReference>
<accession>A0A418LWK9</accession>
<dbReference type="Gene3D" id="3.40.1190.20">
    <property type="match status" value="1"/>
</dbReference>
<dbReference type="CDD" id="cd01164">
    <property type="entry name" value="FruK_PfkB_like"/>
    <property type="match status" value="1"/>
</dbReference>
<keyword evidence="3" id="KW-0547">Nucleotide-binding</keyword>
<dbReference type="SUPFAM" id="SSF53613">
    <property type="entry name" value="Ribokinase-like"/>
    <property type="match status" value="1"/>
</dbReference>
<dbReference type="RefSeq" id="WP_119671665.1">
    <property type="nucleotide sequence ID" value="NZ_QXED01000016.1"/>
</dbReference>
<dbReference type="PROSITE" id="PS00584">
    <property type="entry name" value="PFKB_KINASES_2"/>
    <property type="match status" value="1"/>
</dbReference>
<dbReference type="PANTHER" id="PTHR46566">
    <property type="entry name" value="1-PHOSPHOFRUCTOKINASE-RELATED"/>
    <property type="match status" value="1"/>
</dbReference>
<dbReference type="InterPro" id="IPR002173">
    <property type="entry name" value="Carboh/pur_kinase_PfkB_CS"/>
</dbReference>
<comment type="similarity">
    <text evidence="1">Belongs to the carbohydrate kinase PfkB family.</text>
</comment>
<keyword evidence="9" id="KW-1185">Reference proteome</keyword>
<keyword evidence="2 6" id="KW-0808">Transferase</keyword>